<evidence type="ECO:0000313" key="1">
    <source>
        <dbReference type="EMBL" id="SNT26007.1"/>
    </source>
</evidence>
<dbReference type="EMBL" id="FZPD01000005">
    <property type="protein sequence ID" value="SNT26007.1"/>
    <property type="molecule type" value="Genomic_DNA"/>
</dbReference>
<dbReference type="RefSeq" id="WP_089357702.1">
    <property type="nucleotide sequence ID" value="NZ_FZPD01000005.1"/>
</dbReference>
<keyword evidence="2" id="KW-1185">Reference proteome</keyword>
<protein>
    <submittedName>
        <fullName evidence="1">Uncharacterized protein</fullName>
    </submittedName>
</protein>
<accession>A0A239L5U9</accession>
<gene>
    <name evidence="1" type="ORF">SAMN05421640_3010</name>
</gene>
<dbReference type="Proteomes" id="UP000198393">
    <property type="component" value="Unassembled WGS sequence"/>
</dbReference>
<sequence>MLIEEKYFAQDKNYLLKSVQAFSKEVLLNEWLQQILRSYSFQHNPMGLEDDFIIELKQKIHFGKELLEANYDILAAIYRHDHADNQLEIMWDGRSHMEAYDADWKSMYQSWIEKLSLVKEIQRPIIKYAVSEGDINHTFLKQSIRRAILSHFGLRMRSQTLYRVSA</sequence>
<proteinExistence type="predicted"/>
<dbReference type="OrthoDB" id="979653at2"/>
<dbReference type="AlphaFoldDB" id="A0A239L5U9"/>
<organism evidence="1 2">
    <name type="scientific">Ekhidna lutea</name>
    <dbReference type="NCBI Taxonomy" id="447679"/>
    <lineage>
        <taxon>Bacteria</taxon>
        <taxon>Pseudomonadati</taxon>
        <taxon>Bacteroidota</taxon>
        <taxon>Cytophagia</taxon>
        <taxon>Cytophagales</taxon>
        <taxon>Reichenbachiellaceae</taxon>
        <taxon>Ekhidna</taxon>
    </lineage>
</organism>
<evidence type="ECO:0000313" key="2">
    <source>
        <dbReference type="Proteomes" id="UP000198393"/>
    </source>
</evidence>
<reference evidence="1 2" key="1">
    <citation type="submission" date="2017-06" db="EMBL/GenBank/DDBJ databases">
        <authorList>
            <person name="Kim H.J."/>
            <person name="Triplett B.A."/>
        </authorList>
    </citation>
    <scope>NUCLEOTIDE SEQUENCE [LARGE SCALE GENOMIC DNA]</scope>
    <source>
        <strain evidence="1 2">DSM 19307</strain>
    </source>
</reference>
<name>A0A239L5U9_EKHLU</name>